<dbReference type="Proteomes" id="UP001159363">
    <property type="component" value="Chromosome 1"/>
</dbReference>
<comment type="caution">
    <text evidence="1">The sequence shown here is derived from an EMBL/GenBank/DDBJ whole genome shotgun (WGS) entry which is preliminary data.</text>
</comment>
<protein>
    <submittedName>
        <fullName evidence="1">Uncharacterized protein</fullName>
    </submittedName>
</protein>
<gene>
    <name evidence="1" type="ORF">PR048_001318</name>
</gene>
<sequence>MKGRGETGDSRENPPTSGIVRHYSHLPEIEPGLPWWEASVLIAQPPWPQAIRVQYPLDAVVGGYVPAGYSHSLPNRHSALLQLKVLILRQRERRTHAGLNGKIRHFWAPSLPYFTNDPRGKTGEVAVVASQLGNFDSQSVLRQRARTLSASRATFVCSCCSISCVSGEFTVHTGLPVKPTNQPRTSLLYNAAARLPPRRTGPYPRPGHSRIFTIGNCARRCRWSAGFLGDLPLPAPLNSVAAPFLPHFIFTGSRLFRVAQIFHFNSTPIGIAPDDATDRRVFSEISRFPRPCIPFSHYSTPIGSQDLVVRSRSNLWTHLNSLCH</sequence>
<accession>A0ABQ9IH44</accession>
<dbReference type="EMBL" id="JARBHB010000001">
    <property type="protein sequence ID" value="KAJ8895977.1"/>
    <property type="molecule type" value="Genomic_DNA"/>
</dbReference>
<organism evidence="1 2">
    <name type="scientific">Dryococelus australis</name>
    <dbReference type="NCBI Taxonomy" id="614101"/>
    <lineage>
        <taxon>Eukaryota</taxon>
        <taxon>Metazoa</taxon>
        <taxon>Ecdysozoa</taxon>
        <taxon>Arthropoda</taxon>
        <taxon>Hexapoda</taxon>
        <taxon>Insecta</taxon>
        <taxon>Pterygota</taxon>
        <taxon>Neoptera</taxon>
        <taxon>Polyneoptera</taxon>
        <taxon>Phasmatodea</taxon>
        <taxon>Verophasmatodea</taxon>
        <taxon>Anareolatae</taxon>
        <taxon>Phasmatidae</taxon>
        <taxon>Eurycanthinae</taxon>
        <taxon>Dryococelus</taxon>
    </lineage>
</organism>
<name>A0ABQ9IH44_9NEOP</name>
<evidence type="ECO:0000313" key="1">
    <source>
        <dbReference type="EMBL" id="KAJ8895977.1"/>
    </source>
</evidence>
<proteinExistence type="predicted"/>
<evidence type="ECO:0000313" key="2">
    <source>
        <dbReference type="Proteomes" id="UP001159363"/>
    </source>
</evidence>
<keyword evidence="2" id="KW-1185">Reference proteome</keyword>
<reference evidence="1 2" key="1">
    <citation type="submission" date="2023-02" db="EMBL/GenBank/DDBJ databases">
        <title>LHISI_Scaffold_Assembly.</title>
        <authorList>
            <person name="Stuart O.P."/>
            <person name="Cleave R."/>
            <person name="Magrath M.J.L."/>
            <person name="Mikheyev A.S."/>
        </authorList>
    </citation>
    <scope>NUCLEOTIDE SEQUENCE [LARGE SCALE GENOMIC DNA]</scope>
    <source>
        <strain evidence="1">Daus_M_001</strain>
        <tissue evidence="1">Leg muscle</tissue>
    </source>
</reference>